<evidence type="ECO:0000256" key="4">
    <source>
        <dbReference type="PROSITE-ProRule" id="PRU00050"/>
    </source>
</evidence>
<dbReference type="EC" id="3.1.1.61" evidence="2"/>
<dbReference type="Pfam" id="PF01339">
    <property type="entry name" value="CheB_methylest"/>
    <property type="match status" value="1"/>
</dbReference>
<dbReference type="PANTHER" id="PTHR42872:SF6">
    <property type="entry name" value="PROTEIN-GLUTAMATE METHYLESTERASE_PROTEIN-GLUTAMINE GLUTAMINASE"/>
    <property type="match status" value="1"/>
</dbReference>
<protein>
    <recommendedName>
        <fullName evidence="2">protein-glutamate methylesterase</fullName>
        <ecNumber evidence="2">3.1.1.61</ecNumber>
    </recommendedName>
</protein>
<dbReference type="GO" id="GO:0000156">
    <property type="term" value="F:phosphorelay response regulator activity"/>
    <property type="evidence" value="ECO:0007669"/>
    <property type="project" value="InterPro"/>
</dbReference>
<gene>
    <name evidence="6" type="ORF">DXN04_27250</name>
</gene>
<dbReference type="SUPFAM" id="SSF52738">
    <property type="entry name" value="Methylesterase CheB, C-terminal domain"/>
    <property type="match status" value="1"/>
</dbReference>
<dbReference type="CDD" id="cd16434">
    <property type="entry name" value="CheB-CheR_fusion"/>
    <property type="match status" value="1"/>
</dbReference>
<sequence length="190" mass="20555">MAFNYKVVAFGASAGSIEPLGHILRELPTTIHAALIVVQHLSSTYPSKLDSILKSYTTLPVIKVNHNFTIEPGKVYVIAEGKFMRIVNDELVVRDRTEEEQKLNKAIDIFFSSLAAAAGDHCMGVILSGGGGFDGIVGAVEVEKAGGLIVVQDPYTAEQPILPKALIANDHPDYVLAPHEIAKKIIEYCK</sequence>
<dbReference type="RefSeq" id="WP_116856567.1">
    <property type="nucleotide sequence ID" value="NZ_QTJV01000012.1"/>
</dbReference>
<dbReference type="InterPro" id="IPR000673">
    <property type="entry name" value="Sig_transdc_resp-reg_Me-estase"/>
</dbReference>
<evidence type="ECO:0000313" key="6">
    <source>
        <dbReference type="EMBL" id="RFM31859.1"/>
    </source>
</evidence>
<dbReference type="OrthoDB" id="649924at2"/>
<dbReference type="GO" id="GO:0006935">
    <property type="term" value="P:chemotaxis"/>
    <property type="evidence" value="ECO:0007669"/>
    <property type="project" value="UniProtKB-UniRule"/>
</dbReference>
<evidence type="ECO:0000256" key="2">
    <source>
        <dbReference type="ARBA" id="ARBA00039140"/>
    </source>
</evidence>
<dbReference type="InterPro" id="IPR035909">
    <property type="entry name" value="CheB_C"/>
</dbReference>
<feature type="domain" description="CheB-type methylesterase" evidence="5">
    <location>
        <begin position="1"/>
        <end position="190"/>
    </location>
</feature>
<dbReference type="Gene3D" id="3.40.50.180">
    <property type="entry name" value="Methylesterase CheB, C-terminal domain"/>
    <property type="match status" value="1"/>
</dbReference>
<dbReference type="EMBL" id="QTJV01000012">
    <property type="protein sequence ID" value="RFM31859.1"/>
    <property type="molecule type" value="Genomic_DNA"/>
</dbReference>
<organism evidence="6 7">
    <name type="scientific">Chitinophaga silvisoli</name>
    <dbReference type="NCBI Taxonomy" id="2291814"/>
    <lineage>
        <taxon>Bacteria</taxon>
        <taxon>Pseudomonadati</taxon>
        <taxon>Bacteroidota</taxon>
        <taxon>Chitinophagia</taxon>
        <taxon>Chitinophagales</taxon>
        <taxon>Chitinophagaceae</taxon>
        <taxon>Chitinophaga</taxon>
    </lineage>
</organism>
<proteinExistence type="predicted"/>
<evidence type="ECO:0000313" key="7">
    <source>
        <dbReference type="Proteomes" id="UP000261174"/>
    </source>
</evidence>
<accession>A0A3E1NVB5</accession>
<feature type="active site" evidence="4">
    <location>
        <position position="134"/>
    </location>
</feature>
<dbReference type="GO" id="GO:0008984">
    <property type="term" value="F:protein-glutamate methylesterase activity"/>
    <property type="evidence" value="ECO:0007669"/>
    <property type="project" value="UniProtKB-EC"/>
</dbReference>
<evidence type="ECO:0000259" key="5">
    <source>
        <dbReference type="PROSITE" id="PS50122"/>
    </source>
</evidence>
<name>A0A3E1NVB5_9BACT</name>
<feature type="active site" evidence="4">
    <location>
        <position position="40"/>
    </location>
</feature>
<evidence type="ECO:0000256" key="1">
    <source>
        <dbReference type="ARBA" id="ARBA00022801"/>
    </source>
</evidence>
<dbReference type="PROSITE" id="PS50122">
    <property type="entry name" value="CHEB"/>
    <property type="match status" value="1"/>
</dbReference>
<dbReference type="GO" id="GO:0005737">
    <property type="term" value="C:cytoplasm"/>
    <property type="evidence" value="ECO:0007669"/>
    <property type="project" value="InterPro"/>
</dbReference>
<dbReference type="PANTHER" id="PTHR42872">
    <property type="entry name" value="PROTEIN-GLUTAMATE METHYLESTERASE/PROTEIN-GLUTAMINE GLUTAMINASE"/>
    <property type="match status" value="1"/>
</dbReference>
<dbReference type="AlphaFoldDB" id="A0A3E1NVB5"/>
<comment type="catalytic activity">
    <reaction evidence="3">
        <text>[protein]-L-glutamate 5-O-methyl ester + H2O = L-glutamyl-[protein] + methanol + H(+)</text>
        <dbReference type="Rhea" id="RHEA:23236"/>
        <dbReference type="Rhea" id="RHEA-COMP:10208"/>
        <dbReference type="Rhea" id="RHEA-COMP:10311"/>
        <dbReference type="ChEBI" id="CHEBI:15377"/>
        <dbReference type="ChEBI" id="CHEBI:15378"/>
        <dbReference type="ChEBI" id="CHEBI:17790"/>
        <dbReference type="ChEBI" id="CHEBI:29973"/>
        <dbReference type="ChEBI" id="CHEBI:82795"/>
        <dbReference type="EC" id="3.1.1.61"/>
    </reaction>
</comment>
<reference evidence="6 7" key="1">
    <citation type="submission" date="2018-08" db="EMBL/GenBank/DDBJ databases">
        <title>Chitinophaga sp. K20C18050901, a novel bacterium isolated from forest soil.</title>
        <authorList>
            <person name="Wang C."/>
        </authorList>
    </citation>
    <scope>NUCLEOTIDE SEQUENCE [LARGE SCALE GENOMIC DNA]</scope>
    <source>
        <strain evidence="6 7">K20C18050901</strain>
    </source>
</reference>
<keyword evidence="7" id="KW-1185">Reference proteome</keyword>
<dbReference type="Proteomes" id="UP000261174">
    <property type="component" value="Unassembled WGS sequence"/>
</dbReference>
<comment type="caution">
    <text evidence="6">The sequence shown here is derived from an EMBL/GenBank/DDBJ whole genome shotgun (WGS) entry which is preliminary data.</text>
</comment>
<keyword evidence="4" id="KW-0145">Chemotaxis</keyword>
<feature type="active site" evidence="4">
    <location>
        <position position="13"/>
    </location>
</feature>
<evidence type="ECO:0000256" key="3">
    <source>
        <dbReference type="ARBA" id="ARBA00048267"/>
    </source>
</evidence>
<keyword evidence="1 4" id="KW-0378">Hydrolase</keyword>